<evidence type="ECO:0000256" key="4">
    <source>
        <dbReference type="ARBA" id="ARBA00022989"/>
    </source>
</evidence>
<organism evidence="8 9">
    <name type="scientific">Salinibacillus kushneri</name>
    <dbReference type="NCBI Taxonomy" id="237682"/>
    <lineage>
        <taxon>Bacteria</taxon>
        <taxon>Bacillati</taxon>
        <taxon>Bacillota</taxon>
        <taxon>Bacilli</taxon>
        <taxon>Bacillales</taxon>
        <taxon>Bacillaceae</taxon>
        <taxon>Salinibacillus</taxon>
    </lineage>
</organism>
<keyword evidence="2" id="KW-1003">Cell membrane</keyword>
<protein>
    <submittedName>
        <fullName evidence="8">Paired small multidrug resistance pump</fullName>
    </submittedName>
</protein>
<dbReference type="InterPro" id="IPR000390">
    <property type="entry name" value="Small_drug/metabolite_transptr"/>
</dbReference>
<dbReference type="InterPro" id="IPR037185">
    <property type="entry name" value="EmrE-like"/>
</dbReference>
<dbReference type="RefSeq" id="WP_093131857.1">
    <property type="nucleotide sequence ID" value="NZ_FOHJ01000002.1"/>
</dbReference>
<feature type="transmembrane region" description="Helical" evidence="7">
    <location>
        <begin position="5"/>
        <end position="22"/>
    </location>
</feature>
<dbReference type="SUPFAM" id="SSF103481">
    <property type="entry name" value="Multidrug resistance efflux transporter EmrE"/>
    <property type="match status" value="1"/>
</dbReference>
<dbReference type="GO" id="GO:0005886">
    <property type="term" value="C:plasma membrane"/>
    <property type="evidence" value="ECO:0007669"/>
    <property type="project" value="UniProtKB-SubCell"/>
</dbReference>
<keyword evidence="5 7" id="KW-0472">Membrane</keyword>
<keyword evidence="3 6" id="KW-0812">Transmembrane</keyword>
<comment type="similarity">
    <text evidence="6">Belongs to the drug/metabolite transporter (DMT) superfamily. Small multidrug resistance (SMR) (TC 2.A.7.1) family.</text>
</comment>
<evidence type="ECO:0000256" key="2">
    <source>
        <dbReference type="ARBA" id="ARBA00022475"/>
    </source>
</evidence>
<evidence type="ECO:0000256" key="6">
    <source>
        <dbReference type="RuleBase" id="RU003942"/>
    </source>
</evidence>
<evidence type="ECO:0000256" key="3">
    <source>
        <dbReference type="ARBA" id="ARBA00022692"/>
    </source>
</evidence>
<feature type="transmembrane region" description="Helical" evidence="7">
    <location>
        <begin position="83"/>
        <end position="99"/>
    </location>
</feature>
<dbReference type="EMBL" id="FOHJ01000002">
    <property type="protein sequence ID" value="SES92513.1"/>
    <property type="molecule type" value="Genomic_DNA"/>
</dbReference>
<dbReference type="Gene3D" id="1.10.3730.20">
    <property type="match status" value="1"/>
</dbReference>
<sequence length="113" mass="12402">MNKYWLYVLFSALFEVFWVAGLKHADNLFEWSLTIIAIIITFILLPISAKYLHVGTLYTVFAGLGTAGTVLVEIMVFGEPFNLLKVVLIGILLIGVIGLKQVSNEPSDTKGAA</sequence>
<evidence type="ECO:0000256" key="5">
    <source>
        <dbReference type="ARBA" id="ARBA00023136"/>
    </source>
</evidence>
<dbReference type="PANTHER" id="PTHR30561:SF7">
    <property type="entry name" value="GUANIDINIUM EFFLUX SYSTEM SUBUNIT GDNC-RELATED"/>
    <property type="match status" value="1"/>
</dbReference>
<gene>
    <name evidence="8" type="ORF">SAMN05421676_102126</name>
</gene>
<name>A0A1I0AE76_9BACI</name>
<evidence type="ECO:0000313" key="8">
    <source>
        <dbReference type="EMBL" id="SES92513.1"/>
    </source>
</evidence>
<feature type="transmembrane region" description="Helical" evidence="7">
    <location>
        <begin position="57"/>
        <end position="77"/>
    </location>
</feature>
<evidence type="ECO:0000256" key="1">
    <source>
        <dbReference type="ARBA" id="ARBA00004651"/>
    </source>
</evidence>
<evidence type="ECO:0000313" key="9">
    <source>
        <dbReference type="Proteomes" id="UP000199095"/>
    </source>
</evidence>
<comment type="subcellular location">
    <subcellularLocation>
        <location evidence="1 6">Cell membrane</location>
        <topology evidence="1 6">Multi-pass membrane protein</topology>
    </subcellularLocation>
</comment>
<keyword evidence="9" id="KW-1185">Reference proteome</keyword>
<dbReference type="AlphaFoldDB" id="A0A1I0AE76"/>
<dbReference type="Pfam" id="PF00893">
    <property type="entry name" value="Multi_Drug_Res"/>
    <property type="match status" value="1"/>
</dbReference>
<dbReference type="GO" id="GO:0022857">
    <property type="term" value="F:transmembrane transporter activity"/>
    <property type="evidence" value="ECO:0007669"/>
    <property type="project" value="InterPro"/>
</dbReference>
<keyword evidence="4 7" id="KW-1133">Transmembrane helix</keyword>
<dbReference type="STRING" id="237682.SAMN05421676_102126"/>
<reference evidence="9" key="1">
    <citation type="submission" date="2016-10" db="EMBL/GenBank/DDBJ databases">
        <authorList>
            <person name="Varghese N."/>
            <person name="Submissions S."/>
        </authorList>
    </citation>
    <scope>NUCLEOTIDE SEQUENCE [LARGE SCALE GENOMIC DNA]</scope>
    <source>
        <strain evidence="9">CGMCC 1.3566</strain>
    </source>
</reference>
<dbReference type="InterPro" id="IPR045324">
    <property type="entry name" value="Small_multidrug_res"/>
</dbReference>
<accession>A0A1I0AE76</accession>
<dbReference type="OrthoDB" id="2168659at2"/>
<dbReference type="PANTHER" id="PTHR30561">
    <property type="entry name" value="SMR FAMILY PROTON-DEPENDENT DRUG EFFLUX TRANSPORTER SUGE"/>
    <property type="match status" value="1"/>
</dbReference>
<feature type="transmembrane region" description="Helical" evidence="7">
    <location>
        <begin position="28"/>
        <end position="45"/>
    </location>
</feature>
<proteinExistence type="inferred from homology"/>
<evidence type="ECO:0000256" key="7">
    <source>
        <dbReference type="SAM" id="Phobius"/>
    </source>
</evidence>
<dbReference type="Proteomes" id="UP000199095">
    <property type="component" value="Unassembled WGS sequence"/>
</dbReference>